<dbReference type="Proteomes" id="UP000195402">
    <property type="component" value="Unassembled WGS sequence"/>
</dbReference>
<feature type="domain" description="No apical meristem-associated C-terminal" evidence="2">
    <location>
        <begin position="113"/>
        <end position="281"/>
    </location>
</feature>
<dbReference type="InParanoid" id="A0A200PMM2"/>
<evidence type="ECO:0000313" key="3">
    <source>
        <dbReference type="EMBL" id="OUZ99451.1"/>
    </source>
</evidence>
<dbReference type="PANTHER" id="PTHR45125">
    <property type="entry name" value="F21J9.4-RELATED"/>
    <property type="match status" value="1"/>
</dbReference>
<sequence length="281" mass="32805">MSRSKSFSHEEDIIICEAYLDISQDPIAGKNQTKDKLWERVSVLYHKRRNKSDDDPIRTPKSLKCRYHTISTAINKFRGCIRQVESRHQSGASELDIINNAKILFAQDPKEKRGFLYYHVWPILKDTEKFGDIPNSHQFEFSEGSQTGTQAFASPNTPSSVDLSVDDNEQTPVETPSESSCRPIGRKKEKMRKRLASDNSQVLASMLEDNRAILETLKRGEMKRDERFVQMDKDSAMRYQLMMIQAENNYHKLDLQRERQEKEFMEKDLNSINDPIEREYF</sequence>
<keyword evidence="4" id="KW-1185">Reference proteome</keyword>
<dbReference type="InterPro" id="IPR029466">
    <property type="entry name" value="NAM-associated_C"/>
</dbReference>
<protein>
    <recommendedName>
        <fullName evidence="2">No apical meristem-associated C-terminal domain-containing protein</fullName>
    </recommendedName>
</protein>
<feature type="region of interest" description="Disordered" evidence="1">
    <location>
        <begin position="135"/>
        <end position="188"/>
    </location>
</feature>
<evidence type="ECO:0000256" key="1">
    <source>
        <dbReference type="SAM" id="MobiDB-lite"/>
    </source>
</evidence>
<dbReference type="Pfam" id="PF14303">
    <property type="entry name" value="NAM-associated"/>
    <property type="match status" value="1"/>
</dbReference>
<reference evidence="3 4" key="1">
    <citation type="journal article" date="2017" name="Mol. Plant">
        <title>The Genome of Medicinal Plant Macleaya cordata Provides New Insights into Benzylisoquinoline Alkaloids Metabolism.</title>
        <authorList>
            <person name="Liu X."/>
            <person name="Liu Y."/>
            <person name="Huang P."/>
            <person name="Ma Y."/>
            <person name="Qing Z."/>
            <person name="Tang Q."/>
            <person name="Cao H."/>
            <person name="Cheng P."/>
            <person name="Zheng Y."/>
            <person name="Yuan Z."/>
            <person name="Zhou Y."/>
            <person name="Liu J."/>
            <person name="Tang Z."/>
            <person name="Zhuo Y."/>
            <person name="Zhang Y."/>
            <person name="Yu L."/>
            <person name="Huang J."/>
            <person name="Yang P."/>
            <person name="Peng Q."/>
            <person name="Zhang J."/>
            <person name="Jiang W."/>
            <person name="Zhang Z."/>
            <person name="Lin K."/>
            <person name="Ro D.K."/>
            <person name="Chen X."/>
            <person name="Xiong X."/>
            <person name="Shang Y."/>
            <person name="Huang S."/>
            <person name="Zeng J."/>
        </authorList>
    </citation>
    <scope>NUCLEOTIDE SEQUENCE [LARGE SCALE GENOMIC DNA]</scope>
    <source>
        <strain evidence="4">cv. BLH2017</strain>
        <tissue evidence="3">Root</tissue>
    </source>
</reference>
<accession>A0A200PMM2</accession>
<dbReference type="OMA" id="FRGCIRQ"/>
<gene>
    <name evidence="3" type="ORF">BVC80_1801g29</name>
</gene>
<dbReference type="PANTHER" id="PTHR45125:SF3">
    <property type="entry name" value="NO-APICAL-MERISTEM-ASSOCIATED CARBOXY-TERMINAL DOMAIN PROTEIN"/>
    <property type="match status" value="1"/>
</dbReference>
<feature type="compositionally biased region" description="Polar residues" evidence="1">
    <location>
        <begin position="170"/>
        <end position="180"/>
    </location>
</feature>
<dbReference type="AlphaFoldDB" id="A0A200PMM2"/>
<proteinExistence type="predicted"/>
<dbReference type="EMBL" id="MVGT01004443">
    <property type="protein sequence ID" value="OUZ99451.1"/>
    <property type="molecule type" value="Genomic_DNA"/>
</dbReference>
<dbReference type="OrthoDB" id="849000at2759"/>
<name>A0A200PMM2_MACCD</name>
<dbReference type="STRING" id="56857.A0A200PMM2"/>
<evidence type="ECO:0000259" key="2">
    <source>
        <dbReference type="Pfam" id="PF14303"/>
    </source>
</evidence>
<organism evidence="3 4">
    <name type="scientific">Macleaya cordata</name>
    <name type="common">Five-seeded plume-poppy</name>
    <name type="synonym">Bocconia cordata</name>
    <dbReference type="NCBI Taxonomy" id="56857"/>
    <lineage>
        <taxon>Eukaryota</taxon>
        <taxon>Viridiplantae</taxon>
        <taxon>Streptophyta</taxon>
        <taxon>Embryophyta</taxon>
        <taxon>Tracheophyta</taxon>
        <taxon>Spermatophyta</taxon>
        <taxon>Magnoliopsida</taxon>
        <taxon>Ranunculales</taxon>
        <taxon>Papaveraceae</taxon>
        <taxon>Papaveroideae</taxon>
        <taxon>Macleaya</taxon>
    </lineage>
</organism>
<evidence type="ECO:0000313" key="4">
    <source>
        <dbReference type="Proteomes" id="UP000195402"/>
    </source>
</evidence>
<comment type="caution">
    <text evidence="3">The sequence shown here is derived from an EMBL/GenBank/DDBJ whole genome shotgun (WGS) entry which is preliminary data.</text>
</comment>
<feature type="compositionally biased region" description="Polar residues" evidence="1">
    <location>
        <begin position="135"/>
        <end position="162"/>
    </location>
</feature>